<feature type="domain" description="Polymerase/histidinol phosphatase N-terminal" evidence="1">
    <location>
        <begin position="67"/>
        <end position="134"/>
    </location>
</feature>
<keyword evidence="3" id="KW-1185">Reference proteome</keyword>
<dbReference type="InterPro" id="IPR016195">
    <property type="entry name" value="Pol/histidinol_Pase-like"/>
</dbReference>
<dbReference type="EMBL" id="CP048711">
    <property type="protein sequence ID" value="QIB66439.1"/>
    <property type="molecule type" value="Genomic_DNA"/>
</dbReference>
<reference evidence="2 3" key="1">
    <citation type="submission" date="2020-02" db="EMBL/GenBank/DDBJ databases">
        <title>Genome sequencing for Kineobactrum sp. M2.</title>
        <authorList>
            <person name="Park S.-J."/>
        </authorList>
    </citation>
    <scope>NUCLEOTIDE SEQUENCE [LARGE SCALE GENOMIC DNA]</scope>
    <source>
        <strain evidence="2 3">M2</strain>
    </source>
</reference>
<dbReference type="InterPro" id="IPR003141">
    <property type="entry name" value="Pol/His_phosphatase_N"/>
</dbReference>
<dbReference type="Gene3D" id="1.10.150.650">
    <property type="match status" value="1"/>
</dbReference>
<organism evidence="2 3">
    <name type="scientific">Kineobactrum salinum</name>
    <dbReference type="NCBI Taxonomy" id="2708301"/>
    <lineage>
        <taxon>Bacteria</taxon>
        <taxon>Pseudomonadati</taxon>
        <taxon>Pseudomonadota</taxon>
        <taxon>Gammaproteobacteria</taxon>
        <taxon>Cellvibrionales</taxon>
        <taxon>Halieaceae</taxon>
        <taxon>Kineobactrum</taxon>
    </lineage>
</organism>
<accession>A0A6C0U4U7</accession>
<dbReference type="Proteomes" id="UP000477680">
    <property type="component" value="Chromosome"/>
</dbReference>
<sequence>MAPAAQADGLPVHLVDNEEQCNGDELGELSHGKQSGSSVIPCPPRPRECVTAADIDLIVQSVEFVLIDFHTHTTASDGALSPEQLVDRALQRDLRLFAITDHDTMAGYQAAAEYYTRIGGEMTLLAGIEFSCRWSGLTVHVVGLGVNCNHPALQDGIDRLTRARLDRATVIAERLSQRGFCGALQGALEAAGSSQPGRPHFAAWMVEQGHVKDMPQAFDRYLGQGKVGDVKAFWPELAEVVAWIVAAGGVAVLAHPLKYRLTRSKLRRLVADFQDAGGTAIEILSGYQTPDQSRQLRTLAQECGLEVSAGSDFHRDSSWGPDLGVELRHLGELCGVWERWSGPPSCLPGGQP</sequence>
<dbReference type="SMART" id="SM00481">
    <property type="entry name" value="POLIIIAc"/>
    <property type="match status" value="1"/>
</dbReference>
<name>A0A6C0U4U7_9GAMM</name>
<dbReference type="KEGG" id="kim:G3T16_14570"/>
<dbReference type="CDD" id="cd07438">
    <property type="entry name" value="PHP_HisPPase_AMP"/>
    <property type="match status" value="1"/>
</dbReference>
<protein>
    <submittedName>
        <fullName evidence="2">PHP domain-containing protein</fullName>
    </submittedName>
</protein>
<gene>
    <name evidence="2" type="ORF">G3T16_14570</name>
</gene>
<dbReference type="SUPFAM" id="SSF89550">
    <property type="entry name" value="PHP domain-like"/>
    <property type="match status" value="1"/>
</dbReference>
<evidence type="ECO:0000313" key="3">
    <source>
        <dbReference type="Proteomes" id="UP000477680"/>
    </source>
</evidence>
<dbReference type="InterPro" id="IPR004013">
    <property type="entry name" value="PHP_dom"/>
</dbReference>
<dbReference type="PANTHER" id="PTHR42924">
    <property type="entry name" value="EXONUCLEASE"/>
    <property type="match status" value="1"/>
</dbReference>
<dbReference type="GO" id="GO:0035312">
    <property type="term" value="F:5'-3' DNA exonuclease activity"/>
    <property type="evidence" value="ECO:0007669"/>
    <property type="project" value="TreeGrafter"/>
</dbReference>
<evidence type="ECO:0000259" key="1">
    <source>
        <dbReference type="SMART" id="SM00481"/>
    </source>
</evidence>
<dbReference type="GO" id="GO:0004534">
    <property type="term" value="F:5'-3' RNA exonuclease activity"/>
    <property type="evidence" value="ECO:0007669"/>
    <property type="project" value="TreeGrafter"/>
</dbReference>
<proteinExistence type="predicted"/>
<evidence type="ECO:0000313" key="2">
    <source>
        <dbReference type="EMBL" id="QIB66439.1"/>
    </source>
</evidence>
<dbReference type="AlphaFoldDB" id="A0A6C0U4U7"/>
<dbReference type="InterPro" id="IPR052018">
    <property type="entry name" value="PHP_domain"/>
</dbReference>
<dbReference type="Pfam" id="PF02811">
    <property type="entry name" value="PHP"/>
    <property type="match status" value="1"/>
</dbReference>
<dbReference type="PANTHER" id="PTHR42924:SF3">
    <property type="entry name" value="POLYMERASE_HISTIDINOL PHOSPHATASE N-TERMINAL DOMAIN-CONTAINING PROTEIN"/>
    <property type="match status" value="1"/>
</dbReference>
<dbReference type="Gene3D" id="3.20.20.140">
    <property type="entry name" value="Metal-dependent hydrolases"/>
    <property type="match status" value="1"/>
</dbReference>